<dbReference type="PANTHER" id="PTHR11102">
    <property type="entry name" value="SEL-1-LIKE PROTEIN"/>
    <property type="match status" value="1"/>
</dbReference>
<protein>
    <submittedName>
        <fullName evidence="1">Tetratricopeptide repeat protein</fullName>
    </submittedName>
</protein>
<dbReference type="InterPro" id="IPR050767">
    <property type="entry name" value="Sel1_AlgK"/>
</dbReference>
<dbReference type="Pfam" id="PF13374">
    <property type="entry name" value="TPR_10"/>
    <property type="match status" value="1"/>
</dbReference>
<reference evidence="1 2" key="1">
    <citation type="submission" date="2018-04" db="EMBL/GenBank/DDBJ databases">
        <title>Characteristic and Complete Genome Sequencing of A Novel Member of Infective Endocarditis Causative Bacteria: Bergeyella cardium QL-PH.</title>
        <authorList>
            <person name="Pan H."/>
            <person name="Sun E."/>
            <person name="Zhang Y."/>
        </authorList>
    </citation>
    <scope>NUCLEOTIDE SEQUENCE [LARGE SCALE GENOMIC DNA]</scope>
    <source>
        <strain evidence="1 2">HPQL</strain>
    </source>
</reference>
<sequence>MKKLILTIITLFINHYVQAQENPDEIISDDTEEHIIAQYDVEPTYLKDLSIKQDYEKAKSLYQKAAEKNQKFVKSKLGYIYSQKQDYSKAKFWIKIAAEKGDREAQNNLASLFEYGLGVKQNYNKAIKWYRESAEKKYDLALNNLAILYAKMGDYSSARFWSEKAAEQGNATSQGILGALYEEGFEVEQSDELSFLWYKKAAENGNETAQNNLGRMYFNQQEYNKALYWFQQSADKGNIDALYNLYIIYAKGLGTSRDFEKAEEFLIKAAAKGQPQALEVQRIRD</sequence>
<dbReference type="Gene3D" id="1.25.40.10">
    <property type="entry name" value="Tetratricopeptide repeat domain"/>
    <property type="match status" value="1"/>
</dbReference>
<dbReference type="InterPro" id="IPR011990">
    <property type="entry name" value="TPR-like_helical_dom_sf"/>
</dbReference>
<dbReference type="SMART" id="SM00671">
    <property type="entry name" value="SEL1"/>
    <property type="match status" value="7"/>
</dbReference>
<dbReference type="EMBL" id="CP029149">
    <property type="protein sequence ID" value="QHN65990.1"/>
    <property type="molecule type" value="Genomic_DNA"/>
</dbReference>
<dbReference type="KEGG" id="bcad:DBX24_08890"/>
<dbReference type="InterPro" id="IPR006597">
    <property type="entry name" value="Sel1-like"/>
</dbReference>
<dbReference type="AlphaFoldDB" id="A0A6P1QZ60"/>
<evidence type="ECO:0000313" key="1">
    <source>
        <dbReference type="EMBL" id="QHN65990.1"/>
    </source>
</evidence>
<accession>A0A6P1QZ60</accession>
<evidence type="ECO:0000313" key="2">
    <source>
        <dbReference type="Proteomes" id="UP000464318"/>
    </source>
</evidence>
<dbReference type="Pfam" id="PF08238">
    <property type="entry name" value="Sel1"/>
    <property type="match status" value="6"/>
</dbReference>
<name>A0A6P1QZ60_9FLAO</name>
<organism evidence="1 2">
    <name type="scientific">Bergeyella cardium</name>
    <dbReference type="NCBI Taxonomy" id="1585976"/>
    <lineage>
        <taxon>Bacteria</taxon>
        <taxon>Pseudomonadati</taxon>
        <taxon>Bacteroidota</taxon>
        <taxon>Flavobacteriia</taxon>
        <taxon>Flavobacteriales</taxon>
        <taxon>Weeksellaceae</taxon>
        <taxon>Bergeyella</taxon>
    </lineage>
</organism>
<dbReference type="RefSeq" id="WP_120488986.1">
    <property type="nucleotide sequence ID" value="NZ_CP029149.1"/>
</dbReference>
<gene>
    <name evidence="1" type="ORF">DBX24_08890</name>
</gene>
<proteinExistence type="predicted"/>
<keyword evidence="2" id="KW-1185">Reference proteome</keyword>
<dbReference type="Proteomes" id="UP000464318">
    <property type="component" value="Chromosome"/>
</dbReference>
<dbReference type="PANTHER" id="PTHR11102:SF160">
    <property type="entry name" value="ERAD-ASSOCIATED E3 UBIQUITIN-PROTEIN LIGASE COMPONENT HRD3"/>
    <property type="match status" value="1"/>
</dbReference>
<dbReference type="OrthoDB" id="5464673at2"/>
<dbReference type="SUPFAM" id="SSF81901">
    <property type="entry name" value="HCP-like"/>
    <property type="match status" value="2"/>
</dbReference>